<dbReference type="InterPro" id="IPR001851">
    <property type="entry name" value="ABC_transp_permease"/>
</dbReference>
<proteinExistence type="predicted"/>
<evidence type="ECO:0000256" key="6">
    <source>
        <dbReference type="ARBA" id="ARBA00022692"/>
    </source>
</evidence>
<feature type="transmembrane region" description="Helical" evidence="11">
    <location>
        <begin position="67"/>
        <end position="86"/>
    </location>
</feature>
<reference evidence="12 13" key="1">
    <citation type="submission" date="2021-03" db="EMBL/GenBank/DDBJ databases">
        <title>Antimicrobial resistance genes in bacteria isolated from Japanese honey, and their potential for conferring macrolide and lincosamide resistance in the American foulbrood pathogen Paenibacillus larvae.</title>
        <authorList>
            <person name="Okamoto M."/>
            <person name="Kumagai M."/>
            <person name="Kanamori H."/>
            <person name="Takamatsu D."/>
        </authorList>
    </citation>
    <scope>NUCLEOTIDE SEQUENCE [LARGE SCALE GENOMIC DNA]</scope>
    <source>
        <strain evidence="12 13">J8TS2</strain>
    </source>
</reference>
<evidence type="ECO:0000256" key="7">
    <source>
        <dbReference type="ARBA" id="ARBA00022989"/>
    </source>
</evidence>
<feature type="transmembrane region" description="Helical" evidence="11">
    <location>
        <begin position="92"/>
        <end position="113"/>
    </location>
</feature>
<feature type="transmembrane region" description="Helical" evidence="11">
    <location>
        <begin position="12"/>
        <end position="33"/>
    </location>
</feature>
<dbReference type="PANTHER" id="PTHR32196">
    <property type="entry name" value="ABC TRANSPORTER PERMEASE PROTEIN YPHD-RELATED-RELATED"/>
    <property type="match status" value="1"/>
</dbReference>
<keyword evidence="2" id="KW-0813">Transport</keyword>
<feature type="transmembrane region" description="Helical" evidence="11">
    <location>
        <begin position="39"/>
        <end position="60"/>
    </location>
</feature>
<dbReference type="CDD" id="cd06579">
    <property type="entry name" value="TM_PBP1_transp_AraH_like"/>
    <property type="match status" value="1"/>
</dbReference>
<organism evidence="12 13">
    <name type="scientific">Lederbergia ruris</name>
    <dbReference type="NCBI Taxonomy" id="217495"/>
    <lineage>
        <taxon>Bacteria</taxon>
        <taxon>Bacillati</taxon>
        <taxon>Bacillota</taxon>
        <taxon>Bacilli</taxon>
        <taxon>Bacillales</taxon>
        <taxon>Bacillaceae</taxon>
        <taxon>Lederbergia</taxon>
    </lineage>
</organism>
<keyword evidence="3" id="KW-1003">Cell membrane</keyword>
<feature type="transmembrane region" description="Helical" evidence="11">
    <location>
        <begin position="168"/>
        <end position="186"/>
    </location>
</feature>
<feature type="transmembrane region" description="Helical" evidence="11">
    <location>
        <begin position="231"/>
        <end position="248"/>
    </location>
</feature>
<evidence type="ECO:0000256" key="2">
    <source>
        <dbReference type="ARBA" id="ARBA00022448"/>
    </source>
</evidence>
<evidence type="ECO:0000256" key="9">
    <source>
        <dbReference type="ARBA" id="ARBA00035611"/>
    </source>
</evidence>
<comment type="subcellular location">
    <subcellularLocation>
        <location evidence="1">Cell membrane</location>
        <topology evidence="1">Multi-pass membrane protein</topology>
    </subcellularLocation>
</comment>
<evidence type="ECO:0000313" key="13">
    <source>
        <dbReference type="Proteomes" id="UP000679950"/>
    </source>
</evidence>
<feature type="transmembrane region" description="Helical" evidence="11">
    <location>
        <begin position="120"/>
        <end position="139"/>
    </location>
</feature>
<evidence type="ECO:0000256" key="11">
    <source>
        <dbReference type="SAM" id="Phobius"/>
    </source>
</evidence>
<evidence type="ECO:0000313" key="12">
    <source>
        <dbReference type="EMBL" id="GIN57081.1"/>
    </source>
</evidence>
<protein>
    <recommendedName>
        <fullName evidence="10">Xylose transport system permease protein XylH</fullName>
    </recommendedName>
</protein>
<dbReference type="RefSeq" id="WP_212965925.1">
    <property type="nucleotide sequence ID" value="NZ_BORB01000009.1"/>
</dbReference>
<evidence type="ECO:0000256" key="5">
    <source>
        <dbReference type="ARBA" id="ARBA00022597"/>
    </source>
</evidence>
<dbReference type="Pfam" id="PF02653">
    <property type="entry name" value="BPD_transp_2"/>
    <property type="match status" value="1"/>
</dbReference>
<keyword evidence="5" id="KW-0762">Sugar transport</keyword>
<evidence type="ECO:0000256" key="4">
    <source>
        <dbReference type="ARBA" id="ARBA00022519"/>
    </source>
</evidence>
<comment type="function">
    <text evidence="9">Part of the binding-protein-dependent transport system for D-xylose. Probably responsible for the translocation of the substrate across the membrane.</text>
</comment>
<keyword evidence="4" id="KW-0997">Cell inner membrane</keyword>
<keyword evidence="13" id="KW-1185">Reference proteome</keyword>
<feature type="transmembrane region" description="Helical" evidence="11">
    <location>
        <begin position="207"/>
        <end position="225"/>
    </location>
</feature>
<keyword evidence="8 11" id="KW-0472">Membrane</keyword>
<dbReference type="EMBL" id="BORB01000009">
    <property type="protein sequence ID" value="GIN57081.1"/>
    <property type="molecule type" value="Genomic_DNA"/>
</dbReference>
<keyword evidence="6 11" id="KW-0812">Transmembrane</keyword>
<evidence type="ECO:0000256" key="10">
    <source>
        <dbReference type="ARBA" id="ARBA00035686"/>
    </source>
</evidence>
<dbReference type="Proteomes" id="UP000679950">
    <property type="component" value="Unassembled WGS sequence"/>
</dbReference>
<feature type="transmembrane region" description="Helical" evidence="11">
    <location>
        <begin position="278"/>
        <end position="297"/>
    </location>
</feature>
<evidence type="ECO:0000256" key="8">
    <source>
        <dbReference type="ARBA" id="ARBA00023136"/>
    </source>
</evidence>
<sequence>MKALFKLNMRQYSMIIALIFIVVLFQFLTGGTLLKPLNITNLILQNSYILVLAIGMVLVIITGHIDLSVGSVAAFVGAIAAILMVHLEWNPFLVIIICLLLGAVIGAWQGFWIAYVGIPAFIVTLAGMLLFRGLTLVVLKGQSIAPFPMSFQKISTGFLPNPINDGGFHTLSMIIGLALSLIFIGIEWRNHQAQVKYQFDVLPTKLFYGKLLAIFLIVNGFTYVLAMYRGIPNILVILLALIALYTFMMRKTIVGRHIYAVGGNLKAAELSGVKTKRITFGVFINMGVLAALSGLIFAARLNAATPKAGNLFELDAIAAVFIGGASAYGGVGTVIGAIVGGLVMGVMNNGMSILGLGIDWQQAIKGLVLLIAVAFDIISKKKAAS</sequence>
<gene>
    <name evidence="12" type="primary">araH</name>
    <name evidence="12" type="ORF">J8TS2_14000</name>
</gene>
<accession>A0ABQ4KGI1</accession>
<dbReference type="PANTHER" id="PTHR32196:SF32">
    <property type="entry name" value="XYLOSE TRANSPORT SYSTEM PERMEASE PROTEIN XYLH"/>
    <property type="match status" value="1"/>
</dbReference>
<dbReference type="NCBIfam" id="NF040906">
    <property type="entry name" value="GguB"/>
    <property type="match status" value="1"/>
</dbReference>
<evidence type="ECO:0000256" key="3">
    <source>
        <dbReference type="ARBA" id="ARBA00022475"/>
    </source>
</evidence>
<name>A0ABQ4KGI1_9BACI</name>
<comment type="caution">
    <text evidence="12">The sequence shown here is derived from an EMBL/GenBank/DDBJ whole genome shotgun (WGS) entry which is preliminary data.</text>
</comment>
<feature type="transmembrane region" description="Helical" evidence="11">
    <location>
        <begin position="317"/>
        <end position="343"/>
    </location>
</feature>
<evidence type="ECO:0000256" key="1">
    <source>
        <dbReference type="ARBA" id="ARBA00004651"/>
    </source>
</evidence>
<keyword evidence="7 11" id="KW-1133">Transmembrane helix</keyword>